<evidence type="ECO:0000313" key="4">
    <source>
        <dbReference type="EMBL" id="NMH97414.1"/>
    </source>
</evidence>
<dbReference type="CDD" id="cd03809">
    <property type="entry name" value="GT4_MtfB-like"/>
    <property type="match status" value="1"/>
</dbReference>
<evidence type="ECO:0000259" key="3">
    <source>
        <dbReference type="Pfam" id="PF13439"/>
    </source>
</evidence>
<evidence type="ECO:0000313" key="5">
    <source>
        <dbReference type="Proteomes" id="UP000820669"/>
    </source>
</evidence>
<accession>A0ABX1SAY9</accession>
<dbReference type="PANTHER" id="PTHR46401">
    <property type="entry name" value="GLYCOSYLTRANSFERASE WBBK-RELATED"/>
    <property type="match status" value="1"/>
</dbReference>
<dbReference type="Proteomes" id="UP000820669">
    <property type="component" value="Unassembled WGS sequence"/>
</dbReference>
<dbReference type="Gene3D" id="3.40.50.2000">
    <property type="entry name" value="Glycogen Phosphorylase B"/>
    <property type="match status" value="2"/>
</dbReference>
<name>A0ABX1SAY9_9PSEU</name>
<evidence type="ECO:0000256" key="1">
    <source>
        <dbReference type="ARBA" id="ARBA00022676"/>
    </source>
</evidence>
<feature type="domain" description="Glycosyltransferase subfamily 4-like N-terminal" evidence="3">
    <location>
        <begin position="11"/>
        <end position="167"/>
    </location>
</feature>
<gene>
    <name evidence="4" type="ORF">HF526_08840</name>
</gene>
<dbReference type="EMBL" id="JAAXLA010000012">
    <property type="protein sequence ID" value="NMH97414.1"/>
    <property type="molecule type" value="Genomic_DNA"/>
</dbReference>
<keyword evidence="1" id="KW-0328">Glycosyltransferase</keyword>
<comment type="caution">
    <text evidence="4">The sequence shown here is derived from an EMBL/GenBank/DDBJ whole genome shotgun (WGS) entry which is preliminary data.</text>
</comment>
<proteinExistence type="predicted"/>
<keyword evidence="5" id="KW-1185">Reference proteome</keyword>
<dbReference type="Pfam" id="PF13692">
    <property type="entry name" value="Glyco_trans_1_4"/>
    <property type="match status" value="1"/>
</dbReference>
<evidence type="ECO:0000256" key="2">
    <source>
        <dbReference type="ARBA" id="ARBA00022679"/>
    </source>
</evidence>
<protein>
    <submittedName>
        <fullName evidence="4">Glycosyltransferase family 4 protein</fullName>
    </submittedName>
</protein>
<dbReference type="InterPro" id="IPR028098">
    <property type="entry name" value="Glyco_trans_4-like_N"/>
</dbReference>
<dbReference type="PANTHER" id="PTHR46401:SF2">
    <property type="entry name" value="GLYCOSYLTRANSFERASE WBBK-RELATED"/>
    <property type="match status" value="1"/>
</dbReference>
<sequence>MVVEQAWHRVPGGVARSILETLRALRERTDVDVVPVAAWHRTPPDEPWTIPPPVRHLPLPRVALYEAWQRIRRPAVQRVTGPVDLVHATTMAVPPSGGAALVVTVHDLAFRSNPGHFTRRGLRFFERGLALVRAEADLVLCPSRATAHSCVAAGIPQQRVRIVAQGVRVPAVDADQVRRLREAHGLRRDYVMWCGTLEPRKNVPALLAAFRQLVEDGLDLDLVLVGPAGWGSVDTAVAGPAAERVRRLGFLSSADLHAAYGGARVFCYPSLTEGFGLPVLEAMAHAVPVVTSRGTAAEEAAGGAALLVEPTDVQGLASALAAAAGDRHDELAAAGAARAAQASWTATAAATVEAYREAVRRRQARGR</sequence>
<organism evidence="4 5">
    <name type="scientific">Pseudonocardia acidicola</name>
    <dbReference type="NCBI Taxonomy" id="2724939"/>
    <lineage>
        <taxon>Bacteria</taxon>
        <taxon>Bacillati</taxon>
        <taxon>Actinomycetota</taxon>
        <taxon>Actinomycetes</taxon>
        <taxon>Pseudonocardiales</taxon>
        <taxon>Pseudonocardiaceae</taxon>
        <taxon>Pseudonocardia</taxon>
    </lineage>
</organism>
<reference evidence="4 5" key="1">
    <citation type="submission" date="2020-04" db="EMBL/GenBank/DDBJ databases">
        <authorList>
            <person name="Klaysubun C."/>
            <person name="Duangmal K."/>
            <person name="Lipun K."/>
        </authorList>
    </citation>
    <scope>NUCLEOTIDE SEQUENCE [LARGE SCALE GENOMIC DNA]</scope>
    <source>
        <strain evidence="4 5">K10HN5</strain>
    </source>
</reference>
<dbReference type="Pfam" id="PF13439">
    <property type="entry name" value="Glyco_transf_4"/>
    <property type="match status" value="1"/>
</dbReference>
<keyword evidence="2" id="KW-0808">Transferase</keyword>
<dbReference type="SUPFAM" id="SSF53756">
    <property type="entry name" value="UDP-Glycosyltransferase/glycogen phosphorylase"/>
    <property type="match status" value="1"/>
</dbReference>